<protein>
    <submittedName>
        <fullName evidence="2">Uncharacterized protein</fullName>
    </submittedName>
</protein>
<evidence type="ECO:0000313" key="2">
    <source>
        <dbReference type="EMBL" id="MXO55844.1"/>
    </source>
</evidence>
<dbReference type="EMBL" id="WTYS01000001">
    <property type="protein sequence ID" value="MXO55844.1"/>
    <property type="molecule type" value="Genomic_DNA"/>
</dbReference>
<feature type="transmembrane region" description="Helical" evidence="1">
    <location>
        <begin position="148"/>
        <end position="168"/>
    </location>
</feature>
<dbReference type="OrthoDB" id="119964at2"/>
<evidence type="ECO:0000256" key="1">
    <source>
        <dbReference type="SAM" id="Phobius"/>
    </source>
</evidence>
<feature type="transmembrane region" description="Helical" evidence="1">
    <location>
        <begin position="15"/>
        <end position="34"/>
    </location>
</feature>
<dbReference type="AlphaFoldDB" id="A0A6I4SJP6"/>
<sequence length="207" mass="22298">MTEELKSEALGRSPFFYAGLMFGAYGVIAALAMTDATNNTTTLILMIAPLGLVIPLMRSANRRIDAGGPACMAKGVAQRRYTKRIMAFTSLYLIAMAGLTFALNEEGSAEALKIAFATLPGLAVIGIFWSIGRLIIEEQDEFIRMLVIRQSLIATAIALSAASIWGFLESADIVLHLDAYWVAIVWFAGLAVGAVMNRIQYGAWGAV</sequence>
<keyword evidence="3" id="KW-1185">Reference proteome</keyword>
<reference evidence="2 3" key="1">
    <citation type="submission" date="2019-12" db="EMBL/GenBank/DDBJ databases">
        <title>Genomic-based taxomic classification of the family Erythrobacteraceae.</title>
        <authorList>
            <person name="Xu L."/>
        </authorList>
    </citation>
    <scope>NUCLEOTIDE SEQUENCE [LARGE SCALE GENOMIC DNA]</scope>
    <source>
        <strain evidence="2 3">JCM 17802</strain>
    </source>
</reference>
<feature type="transmembrane region" description="Helical" evidence="1">
    <location>
        <begin position="180"/>
        <end position="199"/>
    </location>
</feature>
<organism evidence="2 3">
    <name type="scientific">Pontixanthobacter gangjinensis</name>
    <dbReference type="NCBI Taxonomy" id="1028742"/>
    <lineage>
        <taxon>Bacteria</taxon>
        <taxon>Pseudomonadati</taxon>
        <taxon>Pseudomonadota</taxon>
        <taxon>Alphaproteobacteria</taxon>
        <taxon>Sphingomonadales</taxon>
        <taxon>Erythrobacteraceae</taxon>
        <taxon>Pontixanthobacter</taxon>
    </lineage>
</organism>
<keyword evidence="1" id="KW-0812">Transmembrane</keyword>
<feature type="transmembrane region" description="Helical" evidence="1">
    <location>
        <begin position="40"/>
        <end position="57"/>
    </location>
</feature>
<gene>
    <name evidence="2" type="ORF">GRI36_03010</name>
</gene>
<keyword evidence="1" id="KW-1133">Transmembrane helix</keyword>
<feature type="transmembrane region" description="Helical" evidence="1">
    <location>
        <begin position="115"/>
        <end position="136"/>
    </location>
</feature>
<proteinExistence type="predicted"/>
<name>A0A6I4SJP6_9SPHN</name>
<accession>A0A6I4SJP6</accession>
<comment type="caution">
    <text evidence="2">The sequence shown here is derived from an EMBL/GenBank/DDBJ whole genome shotgun (WGS) entry which is preliminary data.</text>
</comment>
<feature type="transmembrane region" description="Helical" evidence="1">
    <location>
        <begin position="85"/>
        <end position="103"/>
    </location>
</feature>
<keyword evidence="1" id="KW-0472">Membrane</keyword>
<evidence type="ECO:0000313" key="3">
    <source>
        <dbReference type="Proteomes" id="UP000468943"/>
    </source>
</evidence>
<dbReference type="RefSeq" id="WP_160597122.1">
    <property type="nucleotide sequence ID" value="NZ_WTYS01000001.1"/>
</dbReference>
<dbReference type="Proteomes" id="UP000468943">
    <property type="component" value="Unassembled WGS sequence"/>
</dbReference>